<evidence type="ECO:0000313" key="3">
    <source>
        <dbReference type="EMBL" id="WTQ84044.1"/>
    </source>
</evidence>
<dbReference type="RefSeq" id="WP_030606732.1">
    <property type="nucleotide sequence ID" value="NZ_CP108164.1"/>
</dbReference>
<keyword evidence="4" id="KW-1185">Reference proteome</keyword>
<feature type="signal peptide" evidence="1">
    <location>
        <begin position="1"/>
        <end position="27"/>
    </location>
</feature>
<organism evidence="3 4">
    <name type="scientific">Streptomyces achromogenes</name>
    <dbReference type="NCBI Taxonomy" id="67255"/>
    <lineage>
        <taxon>Bacteria</taxon>
        <taxon>Bacillati</taxon>
        <taxon>Actinomycetota</taxon>
        <taxon>Actinomycetes</taxon>
        <taxon>Kitasatosporales</taxon>
        <taxon>Streptomycetaceae</taxon>
        <taxon>Streptomyces</taxon>
    </lineage>
</organism>
<dbReference type="Proteomes" id="UP001622557">
    <property type="component" value="Chromosome"/>
</dbReference>
<reference evidence="3 4" key="1">
    <citation type="submission" date="2022-10" db="EMBL/GenBank/DDBJ databases">
        <title>The complete genomes of actinobacterial strains from the NBC collection.</title>
        <authorList>
            <person name="Joergensen T.S."/>
            <person name="Alvarez Arevalo M."/>
            <person name="Sterndorff E.B."/>
            <person name="Faurdal D."/>
            <person name="Vuksanovic O."/>
            <person name="Mourched A.-S."/>
            <person name="Charusanti P."/>
            <person name="Shaw S."/>
            <person name="Blin K."/>
            <person name="Weber T."/>
        </authorList>
    </citation>
    <scope>NUCLEOTIDE SEQUENCE [LARGE SCALE GENOMIC DNA]</scope>
    <source>
        <strain evidence="3 4">NBC_00156</strain>
    </source>
</reference>
<gene>
    <name evidence="3" type="ORF">OG350_28735</name>
</gene>
<dbReference type="PROSITE" id="PS51318">
    <property type="entry name" value="TAT"/>
    <property type="match status" value="1"/>
</dbReference>
<dbReference type="EMBL" id="CP108164">
    <property type="protein sequence ID" value="WTQ84044.1"/>
    <property type="molecule type" value="Genomic_DNA"/>
</dbReference>
<evidence type="ECO:0000313" key="4">
    <source>
        <dbReference type="Proteomes" id="UP001622557"/>
    </source>
</evidence>
<dbReference type="Pfam" id="PF19816">
    <property type="entry name" value="DUF6299"/>
    <property type="match status" value="1"/>
</dbReference>
<name>A0ABZ1KWE5_STRAH</name>
<evidence type="ECO:0000256" key="1">
    <source>
        <dbReference type="SAM" id="SignalP"/>
    </source>
</evidence>
<feature type="chain" id="PRO_5046291162" evidence="1">
    <location>
        <begin position="28"/>
        <end position="149"/>
    </location>
</feature>
<dbReference type="GeneID" id="97284505"/>
<keyword evidence="1" id="KW-0732">Signal</keyword>
<protein>
    <submittedName>
        <fullName evidence="3">DUF6299 family protein</fullName>
    </submittedName>
</protein>
<dbReference type="InterPro" id="IPR046266">
    <property type="entry name" value="DUF6299"/>
</dbReference>
<proteinExistence type="predicted"/>
<accession>A0ABZ1KWE5</accession>
<dbReference type="InterPro" id="IPR006311">
    <property type="entry name" value="TAT_signal"/>
</dbReference>
<feature type="domain" description="DUF6299" evidence="2">
    <location>
        <begin position="38"/>
        <end position="148"/>
    </location>
</feature>
<evidence type="ECO:0000259" key="2">
    <source>
        <dbReference type="Pfam" id="PF19816"/>
    </source>
</evidence>
<sequence>MPVRRSLLAAALGATALLGATAAPAAAAPGARAAAAPGEYITVDPTGRIAADGTVTLSGTYRCTGATGPAFIGSSISQGTVRQQGIGGSGARCDGVEHRWQNSGKPYGQTLRPGAAHVQATVVELRRSGIILVPVFHAQTDRDITLVQS</sequence>